<comment type="caution">
    <text evidence="2">The sequence shown here is derived from an EMBL/GenBank/DDBJ whole genome shotgun (WGS) entry which is preliminary data.</text>
</comment>
<protein>
    <submittedName>
        <fullName evidence="2">Uncharacterized protein</fullName>
    </submittedName>
</protein>
<accession>A0AAD7JV01</accession>
<keyword evidence="3" id="KW-1185">Reference proteome</keyword>
<gene>
    <name evidence="2" type="ORF">DFH07DRAFT_768615</name>
</gene>
<reference evidence="2" key="1">
    <citation type="submission" date="2023-03" db="EMBL/GenBank/DDBJ databases">
        <title>Massive genome expansion in bonnet fungi (Mycena s.s.) driven by repeated elements and novel gene families across ecological guilds.</title>
        <authorList>
            <consortium name="Lawrence Berkeley National Laboratory"/>
            <person name="Harder C.B."/>
            <person name="Miyauchi S."/>
            <person name="Viragh M."/>
            <person name="Kuo A."/>
            <person name="Thoen E."/>
            <person name="Andreopoulos B."/>
            <person name="Lu D."/>
            <person name="Skrede I."/>
            <person name="Drula E."/>
            <person name="Henrissat B."/>
            <person name="Morin E."/>
            <person name="Kohler A."/>
            <person name="Barry K."/>
            <person name="LaButti K."/>
            <person name="Morin E."/>
            <person name="Salamov A."/>
            <person name="Lipzen A."/>
            <person name="Mereny Z."/>
            <person name="Hegedus B."/>
            <person name="Baldrian P."/>
            <person name="Stursova M."/>
            <person name="Weitz H."/>
            <person name="Taylor A."/>
            <person name="Grigoriev I.V."/>
            <person name="Nagy L.G."/>
            <person name="Martin F."/>
            <person name="Kauserud H."/>
        </authorList>
    </citation>
    <scope>NUCLEOTIDE SEQUENCE</scope>
    <source>
        <strain evidence="2">CBHHK188m</strain>
    </source>
</reference>
<dbReference type="SUPFAM" id="SSF52047">
    <property type="entry name" value="RNI-like"/>
    <property type="match status" value="1"/>
</dbReference>
<proteinExistence type="predicted"/>
<dbReference type="EMBL" id="JARJLG010000023">
    <property type="protein sequence ID" value="KAJ7770878.1"/>
    <property type="molecule type" value="Genomic_DNA"/>
</dbReference>
<feature type="region of interest" description="Disordered" evidence="1">
    <location>
        <begin position="1"/>
        <end position="37"/>
    </location>
</feature>
<dbReference type="Proteomes" id="UP001215280">
    <property type="component" value="Unassembled WGS sequence"/>
</dbReference>
<sequence length="375" mass="41753">MQAGDRPIVGEKQKETVNDADNTPAAKRARTDVTNKDQKPILPRCLVPRPHSSSRRMDLTSFDDLPNEILAMMAKLALCSPRYWQKYWTVWSQLAHRVAGLNLTALESFSIELPPSSRSPFDAEEPQNSVSVPPLLTWMSLANTPTLWGGTLVIGDLTHLQLEGLDICFHIPWSKVVATLVAARCLEMLELIHFEPVDIGTLQLVLHSVSTAILVLSRLDLPKLKTFDLTVWGTCSTEPVINACLPILMATEHLTLSVAHTFSSKIVRLMNALPNLRTLDVRPTSYLVTGALLKLFQAKTIQFDVWQEICTSRCLPIETVHALLTPNRKLLSQVEEGRGPKEECNGPVQHGLGLGSTKSNSIYYCQWRMEGGFIQ</sequence>
<evidence type="ECO:0000256" key="1">
    <source>
        <dbReference type="SAM" id="MobiDB-lite"/>
    </source>
</evidence>
<evidence type="ECO:0000313" key="3">
    <source>
        <dbReference type="Proteomes" id="UP001215280"/>
    </source>
</evidence>
<organism evidence="2 3">
    <name type="scientific">Mycena maculata</name>
    <dbReference type="NCBI Taxonomy" id="230809"/>
    <lineage>
        <taxon>Eukaryota</taxon>
        <taxon>Fungi</taxon>
        <taxon>Dikarya</taxon>
        <taxon>Basidiomycota</taxon>
        <taxon>Agaricomycotina</taxon>
        <taxon>Agaricomycetes</taxon>
        <taxon>Agaricomycetidae</taxon>
        <taxon>Agaricales</taxon>
        <taxon>Marasmiineae</taxon>
        <taxon>Mycenaceae</taxon>
        <taxon>Mycena</taxon>
    </lineage>
</organism>
<evidence type="ECO:0000313" key="2">
    <source>
        <dbReference type="EMBL" id="KAJ7770878.1"/>
    </source>
</evidence>
<name>A0AAD7JV01_9AGAR</name>
<feature type="compositionally biased region" description="Basic and acidic residues" evidence="1">
    <location>
        <begin position="8"/>
        <end position="17"/>
    </location>
</feature>
<dbReference type="AlphaFoldDB" id="A0AAD7JV01"/>